<reference evidence="2" key="1">
    <citation type="journal article" date="2020" name="mSystems">
        <title>Genome- and Community-Level Interaction Insights into Carbon Utilization and Element Cycling Functions of Hydrothermarchaeota in Hydrothermal Sediment.</title>
        <authorList>
            <person name="Zhou Z."/>
            <person name="Liu Y."/>
            <person name="Xu W."/>
            <person name="Pan J."/>
            <person name="Luo Z.H."/>
            <person name="Li M."/>
        </authorList>
    </citation>
    <scope>NUCLEOTIDE SEQUENCE [LARGE SCALE GENOMIC DNA]</scope>
    <source>
        <strain evidence="2">HyVt-365</strain>
    </source>
</reference>
<name>A0A7C1NT62_UNCKA</name>
<dbReference type="AlphaFoldDB" id="A0A7C1NT62"/>
<feature type="transmembrane region" description="Helical" evidence="1">
    <location>
        <begin position="20"/>
        <end position="37"/>
    </location>
</feature>
<evidence type="ECO:0000256" key="1">
    <source>
        <dbReference type="SAM" id="Phobius"/>
    </source>
</evidence>
<feature type="transmembrane region" description="Helical" evidence="1">
    <location>
        <begin position="43"/>
        <end position="61"/>
    </location>
</feature>
<keyword evidence="1" id="KW-1133">Transmembrane helix</keyword>
<keyword evidence="1" id="KW-0812">Transmembrane</keyword>
<gene>
    <name evidence="2" type="ORF">ENI09_01405</name>
</gene>
<comment type="caution">
    <text evidence="2">The sequence shown here is derived from an EMBL/GenBank/DDBJ whole genome shotgun (WGS) entry which is preliminary data.</text>
</comment>
<organism evidence="2">
    <name type="scientific">candidate division WWE3 bacterium</name>
    <dbReference type="NCBI Taxonomy" id="2053526"/>
    <lineage>
        <taxon>Bacteria</taxon>
        <taxon>Katanobacteria</taxon>
    </lineage>
</organism>
<proteinExistence type="predicted"/>
<sequence>MEGLNPKKEKLLSSIQYATGWLLFILFIWGFVLPFFIEMPSSSVFFPTFMVTFFTHAAVGIRSTAIRYRVWRPWVDLAFLVVWIFSCSVFVLIYL</sequence>
<keyword evidence="1" id="KW-0472">Membrane</keyword>
<evidence type="ECO:0000313" key="2">
    <source>
        <dbReference type="EMBL" id="HEB14045.1"/>
    </source>
</evidence>
<accession>A0A7C1NT62</accession>
<dbReference type="EMBL" id="DRHH01000058">
    <property type="protein sequence ID" value="HEB14045.1"/>
    <property type="molecule type" value="Genomic_DNA"/>
</dbReference>
<dbReference type="Proteomes" id="UP000885744">
    <property type="component" value="Unassembled WGS sequence"/>
</dbReference>
<protein>
    <submittedName>
        <fullName evidence="2">Uncharacterized protein</fullName>
    </submittedName>
</protein>
<feature type="transmembrane region" description="Helical" evidence="1">
    <location>
        <begin position="73"/>
        <end position="94"/>
    </location>
</feature>